<organism evidence="2">
    <name type="scientific">bioreactor metagenome</name>
    <dbReference type="NCBI Taxonomy" id="1076179"/>
    <lineage>
        <taxon>unclassified sequences</taxon>
        <taxon>metagenomes</taxon>
        <taxon>ecological metagenomes</taxon>
    </lineage>
</organism>
<gene>
    <name evidence="2" type="ORF">SDC9_177919</name>
</gene>
<accession>A0A645GUC9</accession>
<reference evidence="2" key="1">
    <citation type="submission" date="2019-08" db="EMBL/GenBank/DDBJ databases">
        <authorList>
            <person name="Kucharzyk K."/>
            <person name="Murdoch R.W."/>
            <person name="Higgins S."/>
            <person name="Loffler F."/>
        </authorList>
    </citation>
    <scope>NUCLEOTIDE SEQUENCE</scope>
</reference>
<dbReference type="SUPFAM" id="SSF55073">
    <property type="entry name" value="Nucleotide cyclase"/>
    <property type="match status" value="1"/>
</dbReference>
<dbReference type="Pfam" id="PF00990">
    <property type="entry name" value="GGDEF"/>
    <property type="match status" value="1"/>
</dbReference>
<feature type="domain" description="GGDEF" evidence="1">
    <location>
        <begin position="92"/>
        <end position="207"/>
    </location>
</feature>
<evidence type="ECO:0000313" key="2">
    <source>
        <dbReference type="EMBL" id="MPN30448.1"/>
    </source>
</evidence>
<dbReference type="AlphaFoldDB" id="A0A645GUC9"/>
<dbReference type="InterPro" id="IPR043128">
    <property type="entry name" value="Rev_trsase/Diguanyl_cyclase"/>
</dbReference>
<name>A0A645GUC9_9ZZZZ</name>
<evidence type="ECO:0000259" key="1">
    <source>
        <dbReference type="PROSITE" id="PS50887"/>
    </source>
</evidence>
<dbReference type="InterPro" id="IPR029787">
    <property type="entry name" value="Nucleotide_cyclase"/>
</dbReference>
<comment type="caution">
    <text evidence="2">The sequence shown here is derived from an EMBL/GenBank/DDBJ whole genome shotgun (WGS) entry which is preliminary data.</text>
</comment>
<protein>
    <recommendedName>
        <fullName evidence="1">GGDEF domain-containing protein</fullName>
    </recommendedName>
</protein>
<dbReference type="InterPro" id="IPR000160">
    <property type="entry name" value="GGDEF_dom"/>
</dbReference>
<sequence length="207" mass="23191">MDNYLCSSCSQTFAEPDVSCRCFLCGAWSPADGLSVRSFREYSLSDKGVIAVRSGNTDDMYSVFDALNYTKPEPFRHILDWQLQLSGRPPVEPFSLMIISFPNVEKVKEKLGRKKVTEIMESLARRLRERIRKTDISTRTAENDLLLLLPKTGEKGCAVLASKVRELEKETLQPDGLVMEISVKTAVFPGDRVEGEDAVLLVARLKG</sequence>
<dbReference type="EMBL" id="VSSQ01081563">
    <property type="protein sequence ID" value="MPN30448.1"/>
    <property type="molecule type" value="Genomic_DNA"/>
</dbReference>
<proteinExistence type="predicted"/>
<dbReference type="PROSITE" id="PS50887">
    <property type="entry name" value="GGDEF"/>
    <property type="match status" value="1"/>
</dbReference>
<dbReference type="Gene3D" id="3.30.70.270">
    <property type="match status" value="1"/>
</dbReference>